<evidence type="ECO:0000313" key="3">
    <source>
        <dbReference type="EMBL" id="RGV74752.1"/>
    </source>
</evidence>
<dbReference type="PANTHER" id="PTHR31157">
    <property type="entry name" value="SCP DOMAIN-CONTAINING PROTEIN"/>
    <property type="match status" value="1"/>
</dbReference>
<feature type="domain" description="SCP" evidence="2">
    <location>
        <begin position="186"/>
        <end position="300"/>
    </location>
</feature>
<dbReference type="InterPro" id="IPR035940">
    <property type="entry name" value="CAP_sf"/>
</dbReference>
<evidence type="ECO:0000259" key="2">
    <source>
        <dbReference type="Pfam" id="PF00188"/>
    </source>
</evidence>
<comment type="caution">
    <text evidence="4">The sequence shown here is derived from an EMBL/GenBank/DDBJ whole genome shotgun (WGS) entry which is preliminary data.</text>
</comment>
<dbReference type="Gene3D" id="3.40.33.10">
    <property type="entry name" value="CAP"/>
    <property type="match status" value="1"/>
</dbReference>
<dbReference type="EMBL" id="QRZM01000006">
    <property type="protein sequence ID" value="RGV74752.1"/>
    <property type="molecule type" value="Genomic_DNA"/>
</dbReference>
<dbReference type="RefSeq" id="WP_118018887.1">
    <property type="nucleotide sequence ID" value="NZ_JAWEXQ010000020.1"/>
</dbReference>
<accession>A0A414ADB9</accession>
<dbReference type="CDD" id="cd05379">
    <property type="entry name" value="CAP_bacterial"/>
    <property type="match status" value="1"/>
</dbReference>
<gene>
    <name evidence="4" type="ORF">DW839_33270</name>
    <name evidence="3" type="ORF">DWW02_15510</name>
</gene>
<organism evidence="4 5">
    <name type="scientific">Enterocloster bolteae</name>
    <dbReference type="NCBI Taxonomy" id="208479"/>
    <lineage>
        <taxon>Bacteria</taxon>
        <taxon>Bacillati</taxon>
        <taxon>Bacillota</taxon>
        <taxon>Clostridia</taxon>
        <taxon>Lachnospirales</taxon>
        <taxon>Lachnospiraceae</taxon>
        <taxon>Enterocloster</taxon>
    </lineage>
</organism>
<reference evidence="5 6" key="1">
    <citation type="submission" date="2018-08" db="EMBL/GenBank/DDBJ databases">
        <title>A genome reference for cultivated species of the human gut microbiota.</title>
        <authorList>
            <person name="Zou Y."/>
            <person name="Xue W."/>
            <person name="Luo G."/>
        </authorList>
    </citation>
    <scope>NUCLEOTIDE SEQUENCE [LARGE SCALE GENOMIC DNA]</scope>
    <source>
        <strain evidence="3 6">AF14-18</strain>
        <strain evidence="4 5">AM35-14</strain>
    </source>
</reference>
<dbReference type="Pfam" id="PF00188">
    <property type="entry name" value="CAP"/>
    <property type="match status" value="1"/>
</dbReference>
<evidence type="ECO:0000313" key="4">
    <source>
        <dbReference type="EMBL" id="RHC44598.1"/>
    </source>
</evidence>
<evidence type="ECO:0000313" key="6">
    <source>
        <dbReference type="Proteomes" id="UP000284543"/>
    </source>
</evidence>
<dbReference type="PANTHER" id="PTHR31157:SF1">
    <property type="entry name" value="SCP DOMAIN-CONTAINING PROTEIN"/>
    <property type="match status" value="1"/>
</dbReference>
<dbReference type="AlphaFoldDB" id="A0A414ADB9"/>
<proteinExistence type="predicted"/>
<dbReference type="EMBL" id="QSHZ01000099">
    <property type="protein sequence ID" value="RHC44598.1"/>
    <property type="molecule type" value="Genomic_DNA"/>
</dbReference>
<dbReference type="Proteomes" id="UP000283975">
    <property type="component" value="Unassembled WGS sequence"/>
</dbReference>
<dbReference type="SUPFAM" id="SSF69360">
    <property type="entry name" value="Cell wall binding repeat"/>
    <property type="match status" value="1"/>
</dbReference>
<dbReference type="Gene3D" id="2.10.270.10">
    <property type="entry name" value="Cholin Binding"/>
    <property type="match status" value="1"/>
</dbReference>
<sequence>MGRETTEKKTVKKKAAKRIDINRIFRQGITVPVLSVLLSIMAAMPVYAGQWMQDGNGWRWKNDIGSYPENCWQWLDGNQDGMAEHYYFGPDGYMISDTTAPDGQPVNEEGAWILDGVIQREGMAGADNRTWQINMSETEYIQFTDMANRINGKNRTWNGEEPEHQRTNPTSTEDISTDESAYRIIELVNAERQKRGENVLSVNQELMENAAARAEEACIYFSHTRPDKSKFDTAITVERYSSAENLAKLYSRDGMEMIAEAAVEKWMDSESHKKQLLDDRWTETGAGVCESGGYIYISQIFVKGM</sequence>
<dbReference type="Proteomes" id="UP000284543">
    <property type="component" value="Unassembled WGS sequence"/>
</dbReference>
<protein>
    <recommendedName>
        <fullName evidence="2">SCP domain-containing protein</fullName>
    </recommendedName>
</protein>
<name>A0A414ADB9_9FIRM</name>
<evidence type="ECO:0000313" key="5">
    <source>
        <dbReference type="Proteomes" id="UP000283975"/>
    </source>
</evidence>
<feature type="region of interest" description="Disordered" evidence="1">
    <location>
        <begin position="153"/>
        <end position="175"/>
    </location>
</feature>
<dbReference type="InterPro" id="IPR014044">
    <property type="entry name" value="CAP_dom"/>
</dbReference>
<evidence type="ECO:0000256" key="1">
    <source>
        <dbReference type="SAM" id="MobiDB-lite"/>
    </source>
</evidence>
<dbReference type="SUPFAM" id="SSF55797">
    <property type="entry name" value="PR-1-like"/>
    <property type="match status" value="1"/>
</dbReference>